<evidence type="ECO:0000313" key="3">
    <source>
        <dbReference type="Proteomes" id="UP001055439"/>
    </source>
</evidence>
<name>A0A9E7JCS6_9LILI</name>
<sequence length="115" mass="13330">MVADPTQDSDSSQFPPPGQRWVTQIRYGETKWSSKSSPEDCGYLLSWWTTKFVIHPVLEDPHHRSYYNKGEACDTPHLQSERLQECPSTRFKKLSSIKDTHCLKVKSPSLYIMQI</sequence>
<feature type="region of interest" description="Disordered" evidence="1">
    <location>
        <begin position="1"/>
        <end position="20"/>
    </location>
</feature>
<accession>A0A9E7JCS6</accession>
<reference evidence="2" key="1">
    <citation type="submission" date="2022-05" db="EMBL/GenBank/DDBJ databases">
        <title>The Musa troglodytarum L. genome provides insights into the mechanism of non-climacteric behaviour and enrichment of carotenoids.</title>
        <authorList>
            <person name="Wang J."/>
        </authorList>
    </citation>
    <scope>NUCLEOTIDE SEQUENCE</scope>
    <source>
        <tissue evidence="2">Leaf</tissue>
    </source>
</reference>
<evidence type="ECO:0000256" key="1">
    <source>
        <dbReference type="SAM" id="MobiDB-lite"/>
    </source>
</evidence>
<dbReference type="AlphaFoldDB" id="A0A9E7JCS6"/>
<keyword evidence="3" id="KW-1185">Reference proteome</keyword>
<evidence type="ECO:0000313" key="2">
    <source>
        <dbReference type="EMBL" id="URD75797.1"/>
    </source>
</evidence>
<protein>
    <submittedName>
        <fullName evidence="2">Uncharacterized protein</fullName>
    </submittedName>
</protein>
<dbReference type="EMBL" id="CP097502">
    <property type="protein sequence ID" value="URD75797.1"/>
    <property type="molecule type" value="Genomic_DNA"/>
</dbReference>
<gene>
    <name evidence="2" type="ORF">MUK42_36934</name>
</gene>
<organism evidence="2 3">
    <name type="scientific">Musa troglodytarum</name>
    <name type="common">fe'i banana</name>
    <dbReference type="NCBI Taxonomy" id="320322"/>
    <lineage>
        <taxon>Eukaryota</taxon>
        <taxon>Viridiplantae</taxon>
        <taxon>Streptophyta</taxon>
        <taxon>Embryophyta</taxon>
        <taxon>Tracheophyta</taxon>
        <taxon>Spermatophyta</taxon>
        <taxon>Magnoliopsida</taxon>
        <taxon>Liliopsida</taxon>
        <taxon>Zingiberales</taxon>
        <taxon>Musaceae</taxon>
        <taxon>Musa</taxon>
    </lineage>
</organism>
<dbReference type="Proteomes" id="UP001055439">
    <property type="component" value="Chromosome 1"/>
</dbReference>
<feature type="compositionally biased region" description="Polar residues" evidence="1">
    <location>
        <begin position="1"/>
        <end position="13"/>
    </location>
</feature>
<proteinExistence type="predicted"/>